<gene>
    <name evidence="1" type="ORF">SAMN05444580_105356</name>
</gene>
<dbReference type="Gene3D" id="3.40.720.10">
    <property type="entry name" value="Alkaline Phosphatase, subunit A"/>
    <property type="match status" value="1"/>
</dbReference>
<reference evidence="1 2" key="1">
    <citation type="submission" date="2016-10" db="EMBL/GenBank/DDBJ databases">
        <authorList>
            <person name="de Groot N.N."/>
        </authorList>
    </citation>
    <scope>NUCLEOTIDE SEQUENCE [LARGE SCALE GENOMIC DNA]</scope>
    <source>
        <strain evidence="1 2">JCM 11308</strain>
    </source>
</reference>
<evidence type="ECO:0000313" key="2">
    <source>
        <dbReference type="Proteomes" id="UP000199417"/>
    </source>
</evidence>
<dbReference type="AlphaFoldDB" id="A0A1G6WI43"/>
<accession>A0A1G6WI43</accession>
<dbReference type="InterPro" id="IPR002591">
    <property type="entry name" value="Phosphodiest/P_Trfase"/>
</dbReference>
<evidence type="ECO:0000313" key="1">
    <source>
        <dbReference type="EMBL" id="SDD64755.1"/>
    </source>
</evidence>
<keyword evidence="2" id="KW-1185">Reference proteome</keyword>
<name>A0A1G6WI43_9NOCA</name>
<dbReference type="STRING" id="168276.SAMN05444580_105356"/>
<sequence length="272" mass="29626">MVPVRRKVCLFGVDGVRADIALTERGMPWLAELADAGRRHEMTVEPPTLSGPSWSTILTGASYPEHGVLDNSFVGKRLAAHPDLLSRAFYADQTTTTFAAASWPPLVAAGGLGPVVHERREQAVAGLHRVVVRDGETNGYPEADGQIMAQARWMLVNEGPDVNFVYFCSADDAGHLHGARSDEYGVALALVDSHLRTLTECIAARAESRDEDWLLVVTTDHGHLDSGGHGGASDEERASFVVTHRFGRPDVEWPDRVEPAELTPLILDYLNQ</sequence>
<proteinExistence type="predicted"/>
<dbReference type="GO" id="GO:0016787">
    <property type="term" value="F:hydrolase activity"/>
    <property type="evidence" value="ECO:0007669"/>
    <property type="project" value="UniProtKB-ARBA"/>
</dbReference>
<protein>
    <submittedName>
        <fullName evidence="1">Type I phosphodiesterase / nucleotide pyrophosphatase</fullName>
    </submittedName>
</protein>
<organism evidence="1 2">
    <name type="scientific">Rhodococcus tukisamuensis</name>
    <dbReference type="NCBI Taxonomy" id="168276"/>
    <lineage>
        <taxon>Bacteria</taxon>
        <taxon>Bacillati</taxon>
        <taxon>Actinomycetota</taxon>
        <taxon>Actinomycetes</taxon>
        <taxon>Mycobacteriales</taxon>
        <taxon>Nocardiaceae</taxon>
        <taxon>Rhodococcus</taxon>
    </lineage>
</organism>
<dbReference type="PANTHER" id="PTHR10151">
    <property type="entry name" value="ECTONUCLEOTIDE PYROPHOSPHATASE/PHOSPHODIESTERASE"/>
    <property type="match status" value="1"/>
</dbReference>
<dbReference type="SUPFAM" id="SSF53649">
    <property type="entry name" value="Alkaline phosphatase-like"/>
    <property type="match status" value="1"/>
</dbReference>
<dbReference type="EMBL" id="FNAB01000005">
    <property type="protein sequence ID" value="SDD64755.1"/>
    <property type="molecule type" value="Genomic_DNA"/>
</dbReference>
<dbReference type="InterPro" id="IPR017850">
    <property type="entry name" value="Alkaline_phosphatase_core_sf"/>
</dbReference>
<dbReference type="Pfam" id="PF01663">
    <property type="entry name" value="Phosphodiest"/>
    <property type="match status" value="1"/>
</dbReference>
<dbReference type="Proteomes" id="UP000199417">
    <property type="component" value="Unassembled WGS sequence"/>
</dbReference>
<dbReference type="PANTHER" id="PTHR10151:SF120">
    <property type="entry name" value="BIS(5'-ADENOSYL)-TRIPHOSPHATASE"/>
    <property type="match status" value="1"/>
</dbReference>